<dbReference type="PROSITE" id="PS51433">
    <property type="entry name" value="PNT"/>
    <property type="match status" value="1"/>
</dbReference>
<sequence>MNGRALCILKKLDFKARSPSSGDVLYELLQCIKNHRQGLVKQSFFSQCERKNPHLQRQICISTNPLPPAPTQNNGQDVPLNLCQRTQGTQTRESSAEDIDYLDGKIKGITSTMLQSISELSGSAHVDSTSCRV</sequence>
<dbReference type="SUPFAM" id="SSF47769">
    <property type="entry name" value="SAM/Pointed domain"/>
    <property type="match status" value="1"/>
</dbReference>
<accession>A0ABN9MKA0</accession>
<feature type="domain" description="PNT" evidence="1">
    <location>
        <begin position="1"/>
        <end position="36"/>
    </location>
</feature>
<comment type="caution">
    <text evidence="2">The sequence shown here is derived from an EMBL/GenBank/DDBJ whole genome shotgun (WGS) entry which is preliminary data.</text>
</comment>
<organism evidence="2 3">
    <name type="scientific">Ranitomeya imitator</name>
    <name type="common">mimic poison frog</name>
    <dbReference type="NCBI Taxonomy" id="111125"/>
    <lineage>
        <taxon>Eukaryota</taxon>
        <taxon>Metazoa</taxon>
        <taxon>Chordata</taxon>
        <taxon>Craniata</taxon>
        <taxon>Vertebrata</taxon>
        <taxon>Euteleostomi</taxon>
        <taxon>Amphibia</taxon>
        <taxon>Batrachia</taxon>
        <taxon>Anura</taxon>
        <taxon>Neobatrachia</taxon>
        <taxon>Hyloidea</taxon>
        <taxon>Dendrobatidae</taxon>
        <taxon>Dendrobatinae</taxon>
        <taxon>Ranitomeya</taxon>
    </lineage>
</organism>
<dbReference type="InterPro" id="IPR013761">
    <property type="entry name" value="SAM/pointed_sf"/>
</dbReference>
<evidence type="ECO:0000259" key="1">
    <source>
        <dbReference type="PROSITE" id="PS51433"/>
    </source>
</evidence>
<feature type="non-terminal residue" evidence="2">
    <location>
        <position position="133"/>
    </location>
</feature>
<keyword evidence="3" id="KW-1185">Reference proteome</keyword>
<dbReference type="Proteomes" id="UP001176940">
    <property type="component" value="Unassembled WGS sequence"/>
</dbReference>
<dbReference type="Gene3D" id="1.10.150.50">
    <property type="entry name" value="Transcription Factor, Ets-1"/>
    <property type="match status" value="1"/>
</dbReference>
<evidence type="ECO:0000313" key="3">
    <source>
        <dbReference type="Proteomes" id="UP001176940"/>
    </source>
</evidence>
<dbReference type="InterPro" id="IPR003118">
    <property type="entry name" value="Pointed_dom"/>
</dbReference>
<name>A0ABN9MKA0_9NEOB</name>
<evidence type="ECO:0000313" key="2">
    <source>
        <dbReference type="EMBL" id="CAJ0966804.1"/>
    </source>
</evidence>
<protein>
    <recommendedName>
        <fullName evidence="1">PNT domain-containing protein</fullName>
    </recommendedName>
</protein>
<gene>
    <name evidence="2" type="ORF">RIMI_LOCUS21683536</name>
</gene>
<proteinExistence type="predicted"/>
<dbReference type="Pfam" id="PF02198">
    <property type="entry name" value="SAM_PNT"/>
    <property type="match status" value="1"/>
</dbReference>
<dbReference type="EMBL" id="CAUEEQ010077272">
    <property type="protein sequence ID" value="CAJ0966804.1"/>
    <property type="molecule type" value="Genomic_DNA"/>
</dbReference>
<reference evidence="2" key="1">
    <citation type="submission" date="2023-07" db="EMBL/GenBank/DDBJ databases">
        <authorList>
            <person name="Stuckert A."/>
        </authorList>
    </citation>
    <scope>NUCLEOTIDE SEQUENCE</scope>
</reference>